<accession>A0A1W4XKT1</accession>
<evidence type="ECO:0000256" key="4">
    <source>
        <dbReference type="ARBA" id="ARBA00022692"/>
    </source>
</evidence>
<evidence type="ECO:0000256" key="3">
    <source>
        <dbReference type="ARBA" id="ARBA00022448"/>
    </source>
</evidence>
<dbReference type="Gene3D" id="1.20.1250.20">
    <property type="entry name" value="MFS general substrate transporter like domains"/>
    <property type="match status" value="2"/>
</dbReference>
<keyword evidence="9" id="KW-0406">Ion transport</keyword>
<feature type="domain" description="Major facilitator superfamily (MFS) profile" evidence="14">
    <location>
        <begin position="38"/>
        <end position="461"/>
    </location>
</feature>
<dbReference type="InterPro" id="IPR020846">
    <property type="entry name" value="MFS_dom"/>
</dbReference>
<sequence>MVSTSADSNNFENSVVGNNEPNSGCNNKRNGICGIRHLQVTLMFGAVFMGYATRLNMSIAVVAMLDPNASPNPDVPVYDWDNQGTILSSFLWGYCVSQVVTGYFADRFGSYWILMISMGCNSVLSIIIPFITQYGSNAVIVCRLFQGISQGPLFPCIQFLLGKWTPIKERARFVAVTQSGIQLGCIFTVAFSGWISSTRLGWPWSFYITGILSFIWTIFWTFLGSNNPYTHKKITELEIKYITDNVNEEDEVKTKTIPWKHIIRSLPLLTLIAFSMLNEFGFAMFTNDIPLYMSSVLKFDIDKNGFLSALPYAVNFVIHFLNGSFFDWIINKKYVSLEMGRKISGSLGASGSAIACIVLGFLTSNQVNLAVVFVILGYAIHAPAGSLIFTNLLDIAPRYNGTLMGVINTCANLFASLAPLSVQWIVTDKSDVAQWAVVFFLMAGFQVFSTILLICFASGEVQYWNYIENEKERSNDRDNK</sequence>
<keyword evidence="3" id="KW-0813">Transport</keyword>
<evidence type="ECO:0000256" key="6">
    <source>
        <dbReference type="ARBA" id="ARBA00022989"/>
    </source>
</evidence>
<evidence type="ECO:0000256" key="10">
    <source>
        <dbReference type="ARBA" id="ARBA00054632"/>
    </source>
</evidence>
<dbReference type="GO" id="GO:0006814">
    <property type="term" value="P:sodium ion transport"/>
    <property type="evidence" value="ECO:0007669"/>
    <property type="project" value="UniProtKB-KW"/>
</dbReference>
<dbReference type="OrthoDB" id="2985014at2759"/>
<dbReference type="Pfam" id="PF07690">
    <property type="entry name" value="MFS_1"/>
    <property type="match status" value="1"/>
</dbReference>
<feature type="transmembrane region" description="Helical" evidence="13">
    <location>
        <begin position="405"/>
        <end position="426"/>
    </location>
</feature>
<dbReference type="InterPro" id="IPR011701">
    <property type="entry name" value="MFS"/>
</dbReference>
<dbReference type="SUPFAM" id="SSF103473">
    <property type="entry name" value="MFS general substrate transporter"/>
    <property type="match status" value="1"/>
</dbReference>
<dbReference type="InParanoid" id="A0A1W4XKT1"/>
<keyword evidence="5" id="KW-0769">Symport</keyword>
<feature type="transmembrane region" description="Helical" evidence="13">
    <location>
        <begin position="306"/>
        <end position="331"/>
    </location>
</feature>
<comment type="function">
    <text evidence="10">May be an inorganic phosphate cotransporter.</text>
</comment>
<dbReference type="RefSeq" id="XP_018332985.1">
    <property type="nucleotide sequence ID" value="XM_018477483.1"/>
</dbReference>
<dbReference type="GO" id="GO:0006820">
    <property type="term" value="P:monoatomic anion transport"/>
    <property type="evidence" value="ECO:0007669"/>
    <property type="project" value="TreeGrafter"/>
</dbReference>
<keyword evidence="7" id="KW-0915">Sodium</keyword>
<dbReference type="Proteomes" id="UP000192223">
    <property type="component" value="Unplaced"/>
</dbReference>
<dbReference type="InterPro" id="IPR050382">
    <property type="entry name" value="MFS_Na/Anion_cotransporter"/>
</dbReference>
<evidence type="ECO:0000313" key="16">
    <source>
        <dbReference type="RefSeq" id="XP_018332985.1"/>
    </source>
</evidence>
<dbReference type="PROSITE" id="PS50850">
    <property type="entry name" value="MFS"/>
    <property type="match status" value="1"/>
</dbReference>
<feature type="transmembrane region" description="Helical" evidence="13">
    <location>
        <begin position="369"/>
        <end position="393"/>
    </location>
</feature>
<comment type="similarity">
    <text evidence="2">Belongs to the major facilitator superfamily. Sodium/anion cotransporter family.</text>
</comment>
<dbReference type="InterPro" id="IPR036259">
    <property type="entry name" value="MFS_trans_sf"/>
</dbReference>
<evidence type="ECO:0000256" key="11">
    <source>
        <dbReference type="ARBA" id="ARBA00068450"/>
    </source>
</evidence>
<dbReference type="FunFam" id="1.20.1250.20:FF:000003">
    <property type="entry name" value="Solute carrier family 17 member 3"/>
    <property type="match status" value="1"/>
</dbReference>
<evidence type="ECO:0000256" key="2">
    <source>
        <dbReference type="ARBA" id="ARBA00008586"/>
    </source>
</evidence>
<keyword evidence="6 13" id="KW-1133">Transmembrane helix</keyword>
<feature type="transmembrane region" description="Helical" evidence="13">
    <location>
        <begin position="111"/>
        <end position="132"/>
    </location>
</feature>
<dbReference type="GO" id="GO:0016020">
    <property type="term" value="C:membrane"/>
    <property type="evidence" value="ECO:0007669"/>
    <property type="project" value="UniProtKB-SubCell"/>
</dbReference>
<dbReference type="FunFam" id="1.20.1250.20:FF:000144">
    <property type="entry name" value="Picot, isoform B"/>
    <property type="match status" value="1"/>
</dbReference>
<feature type="transmembrane region" description="Helical" evidence="13">
    <location>
        <begin position="173"/>
        <end position="195"/>
    </location>
</feature>
<name>A0A1W4XKT1_AGRPL</name>
<evidence type="ECO:0000256" key="5">
    <source>
        <dbReference type="ARBA" id="ARBA00022847"/>
    </source>
</evidence>
<evidence type="ECO:0000259" key="14">
    <source>
        <dbReference type="PROSITE" id="PS50850"/>
    </source>
</evidence>
<dbReference type="KEGG" id="apln:108742313"/>
<dbReference type="GO" id="GO:0015293">
    <property type="term" value="F:symporter activity"/>
    <property type="evidence" value="ECO:0007669"/>
    <property type="project" value="UniProtKB-KW"/>
</dbReference>
<evidence type="ECO:0000256" key="7">
    <source>
        <dbReference type="ARBA" id="ARBA00023053"/>
    </source>
</evidence>
<reference evidence="16" key="1">
    <citation type="submission" date="2025-08" db="UniProtKB">
        <authorList>
            <consortium name="RefSeq"/>
        </authorList>
    </citation>
    <scope>IDENTIFICATION</scope>
    <source>
        <tissue evidence="16">Entire body</tissue>
    </source>
</reference>
<feature type="transmembrane region" description="Helical" evidence="13">
    <location>
        <begin position="201"/>
        <end position="223"/>
    </location>
</feature>
<dbReference type="GeneID" id="108742313"/>
<organism evidence="15 16">
    <name type="scientific">Agrilus planipennis</name>
    <name type="common">Emerald ash borer</name>
    <name type="synonym">Agrilus marcopoli</name>
    <dbReference type="NCBI Taxonomy" id="224129"/>
    <lineage>
        <taxon>Eukaryota</taxon>
        <taxon>Metazoa</taxon>
        <taxon>Ecdysozoa</taxon>
        <taxon>Arthropoda</taxon>
        <taxon>Hexapoda</taxon>
        <taxon>Insecta</taxon>
        <taxon>Pterygota</taxon>
        <taxon>Neoptera</taxon>
        <taxon>Endopterygota</taxon>
        <taxon>Coleoptera</taxon>
        <taxon>Polyphaga</taxon>
        <taxon>Elateriformia</taxon>
        <taxon>Buprestoidea</taxon>
        <taxon>Buprestidae</taxon>
        <taxon>Agrilinae</taxon>
        <taxon>Agrilus</taxon>
    </lineage>
</organism>
<feature type="transmembrane region" description="Helical" evidence="13">
    <location>
        <begin position="432"/>
        <end position="457"/>
    </location>
</feature>
<comment type="subcellular location">
    <subcellularLocation>
        <location evidence="1">Membrane</location>
        <topology evidence="1">Multi-pass membrane protein</topology>
    </subcellularLocation>
</comment>
<evidence type="ECO:0000313" key="15">
    <source>
        <dbReference type="Proteomes" id="UP000192223"/>
    </source>
</evidence>
<protein>
    <recommendedName>
        <fullName evidence="11">Putative inorganic phosphate cotransporter</fullName>
    </recommendedName>
</protein>
<keyword evidence="9" id="KW-0739">Sodium transport</keyword>
<gene>
    <name evidence="16" type="primary">LOC108742313</name>
</gene>
<feature type="transmembrane region" description="Helical" evidence="13">
    <location>
        <begin position="343"/>
        <end position="363"/>
    </location>
</feature>
<evidence type="ECO:0000256" key="13">
    <source>
        <dbReference type="SAM" id="Phobius"/>
    </source>
</evidence>
<keyword evidence="8 13" id="KW-0472">Membrane</keyword>
<evidence type="ECO:0000256" key="8">
    <source>
        <dbReference type="ARBA" id="ARBA00023136"/>
    </source>
</evidence>
<feature type="transmembrane region" description="Helical" evidence="13">
    <location>
        <begin position="38"/>
        <end position="65"/>
    </location>
</feature>
<feature type="transmembrane region" description="Helical" evidence="13">
    <location>
        <begin position="266"/>
        <end position="286"/>
    </location>
</feature>
<keyword evidence="4 13" id="KW-0812">Transmembrane</keyword>
<dbReference type="AlphaFoldDB" id="A0A1W4XKT1"/>
<proteinExistence type="inferred from homology"/>
<evidence type="ECO:0000256" key="9">
    <source>
        <dbReference type="ARBA" id="ARBA00023201"/>
    </source>
</evidence>
<dbReference type="STRING" id="224129.A0A1W4XKT1"/>
<dbReference type="PANTHER" id="PTHR11662:SF280">
    <property type="entry name" value="FI21844P1-RELATED"/>
    <property type="match status" value="1"/>
</dbReference>
<evidence type="ECO:0000256" key="12">
    <source>
        <dbReference type="SAM" id="MobiDB-lite"/>
    </source>
</evidence>
<evidence type="ECO:0000256" key="1">
    <source>
        <dbReference type="ARBA" id="ARBA00004141"/>
    </source>
</evidence>
<dbReference type="PANTHER" id="PTHR11662">
    <property type="entry name" value="SOLUTE CARRIER FAMILY 17"/>
    <property type="match status" value="1"/>
</dbReference>
<keyword evidence="15" id="KW-1185">Reference proteome</keyword>
<feature type="region of interest" description="Disordered" evidence="12">
    <location>
        <begin position="1"/>
        <end position="22"/>
    </location>
</feature>